<comment type="caution">
    <text evidence="2">The sequence shown here is derived from an EMBL/GenBank/DDBJ whole genome shotgun (WGS) entry which is preliminary data.</text>
</comment>
<dbReference type="EMBL" id="LAZR01006488">
    <property type="protein sequence ID" value="KKM91782.1"/>
    <property type="molecule type" value="Genomic_DNA"/>
</dbReference>
<feature type="region of interest" description="Disordered" evidence="1">
    <location>
        <begin position="1"/>
        <end position="184"/>
    </location>
</feature>
<evidence type="ECO:0000313" key="2">
    <source>
        <dbReference type="EMBL" id="KKM91782.1"/>
    </source>
</evidence>
<feature type="compositionally biased region" description="Basic and acidic residues" evidence="1">
    <location>
        <begin position="123"/>
        <end position="137"/>
    </location>
</feature>
<organism evidence="2">
    <name type="scientific">marine sediment metagenome</name>
    <dbReference type="NCBI Taxonomy" id="412755"/>
    <lineage>
        <taxon>unclassified sequences</taxon>
        <taxon>metagenomes</taxon>
        <taxon>ecological metagenomes</taxon>
    </lineage>
</organism>
<reference evidence="2" key="1">
    <citation type="journal article" date="2015" name="Nature">
        <title>Complex archaea that bridge the gap between prokaryotes and eukaryotes.</title>
        <authorList>
            <person name="Spang A."/>
            <person name="Saw J.H."/>
            <person name="Jorgensen S.L."/>
            <person name="Zaremba-Niedzwiedzka K."/>
            <person name="Martijn J."/>
            <person name="Lind A.E."/>
            <person name="van Eijk R."/>
            <person name="Schleper C."/>
            <person name="Guy L."/>
            <person name="Ettema T.J."/>
        </authorList>
    </citation>
    <scope>NUCLEOTIDE SEQUENCE</scope>
</reference>
<accession>A0A0F9PEM3</accession>
<proteinExistence type="predicted"/>
<dbReference type="AlphaFoldDB" id="A0A0F9PEM3"/>
<feature type="compositionally biased region" description="Pro residues" evidence="1">
    <location>
        <begin position="66"/>
        <end position="75"/>
    </location>
</feature>
<protein>
    <submittedName>
        <fullName evidence="2">Uncharacterized protein</fullName>
    </submittedName>
</protein>
<sequence length="325" mass="36211">MDVEKVGGTKGPKPADKKERTSTPDSEEFREMMRTGKVSETEFEKPKKRPKQQGQPKLGGRELPQAPMPKGPELPSPYDGYAQSQPPVRESIEEPEQPLEQDKKTKKQKKKEKEELALYQKGKLKEALKTTKEEAKAKAPQVKAPSGKETPQAPSEKAIKPTGQAKKSKEEKEKEPEKPQIQQSTVLQEMPPNIASGVQSMTAPLTPYLHPDIVPLFEKMVGTIVQLQAKGITTTEVMLNSPAFQSSMFYGSSIVVQKYSTAPAFNIFLRGPTQAVNMFSENLDGLYDAFKKANINIGRLEAQHEKFTFRRKEKPSSDKDTGGKK</sequence>
<name>A0A0F9PEM3_9ZZZZ</name>
<gene>
    <name evidence="2" type="ORF">LCGC14_1225070</name>
</gene>
<feature type="compositionally biased region" description="Basic and acidic residues" evidence="1">
    <location>
        <begin position="167"/>
        <end position="178"/>
    </location>
</feature>
<feature type="compositionally biased region" description="Basic and acidic residues" evidence="1">
    <location>
        <begin position="1"/>
        <end position="45"/>
    </location>
</feature>
<evidence type="ECO:0000256" key="1">
    <source>
        <dbReference type="SAM" id="MobiDB-lite"/>
    </source>
</evidence>